<reference evidence="1 2" key="1">
    <citation type="journal article" date="2015" name="Genome Announc.">
        <title>The 474-Kilobase-Pair Complete Genome Sequence of CeV-01B, a Virus Infecting Haptolina (Chrysochromulina) ericina (Prymnesiophyceae).</title>
        <authorList>
            <person name="Gallot-Lavallee L."/>
            <person name="Pagarete A."/>
            <person name="Legendre M."/>
            <person name="Santini S."/>
            <person name="Sandaa R.A."/>
            <person name="Himmelbauer H."/>
            <person name="Ogata H."/>
            <person name="Bratbak G."/>
            <person name="Claverie J.M."/>
        </authorList>
    </citation>
    <scope>NUCLEOTIDE SEQUENCE [LARGE SCALE GENOMIC DNA]</scope>
    <source>
        <strain evidence="1">CeV-01B</strain>
    </source>
</reference>
<organism evidence="1 2">
    <name type="scientific">Chrysochromulina ericina virus CeV-01B</name>
    <dbReference type="NCBI Taxonomy" id="3070830"/>
    <lineage>
        <taxon>Viruses</taxon>
        <taxon>Varidnaviria</taxon>
        <taxon>Bamfordvirae</taxon>
        <taxon>Nucleocytoviricota</taxon>
        <taxon>Megaviricetes</taxon>
        <taxon>Imitervirales</taxon>
        <taxon>Mesomimiviridae</taxon>
        <taxon>Tethysvirus</taxon>
        <taxon>Tethysvirus raunefjordenense</taxon>
    </lineage>
</organism>
<keyword evidence="2" id="KW-1185">Reference proteome</keyword>
<dbReference type="Proteomes" id="UP000203826">
    <property type="component" value="Segment"/>
</dbReference>
<keyword evidence="1" id="KW-0223">Dioxygenase</keyword>
<keyword evidence="1" id="KW-0560">Oxidoreductase</keyword>
<dbReference type="Gene3D" id="2.60.120.620">
    <property type="entry name" value="q2cbj1_9rhob like domain"/>
    <property type="match status" value="1"/>
</dbReference>
<proteinExistence type="predicted"/>
<dbReference type="KEGG" id="vg:26049218"/>
<dbReference type="SUPFAM" id="SSF51197">
    <property type="entry name" value="Clavaminate synthase-like"/>
    <property type="match status" value="1"/>
</dbReference>
<name>A0A0N7G7N2_9VIRU</name>
<dbReference type="PANTHER" id="PTHR31630:SF6">
    <property type="entry name" value="PHYTANOYL-COA DIOXYGENASE-RELATED"/>
    <property type="match status" value="1"/>
</dbReference>
<dbReference type="InterPro" id="IPR008775">
    <property type="entry name" value="Phytyl_CoA_dOase-like"/>
</dbReference>
<dbReference type="Pfam" id="PF05721">
    <property type="entry name" value="PhyH"/>
    <property type="match status" value="1"/>
</dbReference>
<evidence type="ECO:0000313" key="1">
    <source>
        <dbReference type="EMBL" id="ALH23257.1"/>
    </source>
</evidence>
<protein>
    <submittedName>
        <fullName evidence="1">Phytanoyl-CoA dioxygenase</fullName>
    </submittedName>
</protein>
<dbReference type="GO" id="GO:0051213">
    <property type="term" value="F:dioxygenase activity"/>
    <property type="evidence" value="ECO:0007669"/>
    <property type="project" value="UniProtKB-KW"/>
</dbReference>
<accession>A0A0N7G7N2</accession>
<evidence type="ECO:0000313" key="2">
    <source>
        <dbReference type="Proteomes" id="UP000203826"/>
    </source>
</evidence>
<gene>
    <name evidence="1" type="ORF">ceV_351</name>
</gene>
<dbReference type="PANTHER" id="PTHR31630">
    <property type="entry name" value="PHYTANOYL-COA DIOXYGENASE-RELATED-RELATED"/>
    <property type="match status" value="1"/>
</dbReference>
<dbReference type="EMBL" id="KT820662">
    <property type="protein sequence ID" value="ALH23257.1"/>
    <property type="molecule type" value="Genomic_DNA"/>
</dbReference>
<sequence>MDIIRELDTKGYCVIPDVLSSQEVDDAKQLFYKWQSTIPNHNKIHNTIDPHGIYKFHNVGHQEHAWLIRTNPKVIDVFKKIWKTDKLVVSFDGSCYISKDCSKVDNIWTHTDQAPNSKGFQCYQGFVALTSNRERTLVVYEGSHLLHEQYFNERNIISSKNWQLISEEYLESISTKKKELVVPAGALVLWDSRTFHQNRYGSPCSEERIVQYVCYLPKVNKKNSKSQQAKRLKYFNELRTTSHWPYLIRVNSLQPQTYGNREREIDYSKLTKPNLEKYTDKILELI</sequence>
<dbReference type="OrthoDB" id="30233at10239"/>